<accession>A0A2M4CFP8</accession>
<proteinExistence type="predicted"/>
<feature type="signal peptide" evidence="1">
    <location>
        <begin position="1"/>
        <end position="23"/>
    </location>
</feature>
<evidence type="ECO:0000313" key="2">
    <source>
        <dbReference type="EMBL" id="MBW64162.1"/>
    </source>
</evidence>
<organism evidence="2">
    <name type="scientific">Anopheles marajoara</name>
    <dbReference type="NCBI Taxonomy" id="58244"/>
    <lineage>
        <taxon>Eukaryota</taxon>
        <taxon>Metazoa</taxon>
        <taxon>Ecdysozoa</taxon>
        <taxon>Arthropoda</taxon>
        <taxon>Hexapoda</taxon>
        <taxon>Insecta</taxon>
        <taxon>Pterygota</taxon>
        <taxon>Neoptera</taxon>
        <taxon>Endopterygota</taxon>
        <taxon>Diptera</taxon>
        <taxon>Nematocera</taxon>
        <taxon>Culicoidea</taxon>
        <taxon>Culicidae</taxon>
        <taxon>Anophelinae</taxon>
        <taxon>Anopheles</taxon>
    </lineage>
</organism>
<name>A0A2M4CFP8_9DIPT</name>
<feature type="chain" id="PRO_5014727535" evidence="1">
    <location>
        <begin position="24"/>
        <end position="66"/>
    </location>
</feature>
<evidence type="ECO:0000256" key="1">
    <source>
        <dbReference type="SAM" id="SignalP"/>
    </source>
</evidence>
<keyword evidence="1" id="KW-0732">Signal</keyword>
<protein>
    <submittedName>
        <fullName evidence="2">Putative secreted protein</fullName>
    </submittedName>
</protein>
<dbReference type="AlphaFoldDB" id="A0A2M4CFP8"/>
<dbReference type="EMBL" id="GGFJ01015021">
    <property type="protein sequence ID" value="MBW64162.1"/>
    <property type="molecule type" value="Transcribed_RNA"/>
</dbReference>
<sequence>MMMMTMSLVRMLALLLLLWLCRCSSRGDVSGVAPCRATSSPSCCGRTSSLGILRPPLCCAGKKQKT</sequence>
<reference evidence="2" key="1">
    <citation type="submission" date="2018-01" db="EMBL/GenBank/DDBJ databases">
        <title>An insight into the sialome of Amazonian anophelines.</title>
        <authorList>
            <person name="Ribeiro J.M."/>
            <person name="Scarpassa V."/>
            <person name="Calvo E."/>
        </authorList>
    </citation>
    <scope>NUCLEOTIDE SEQUENCE</scope>
    <source>
        <tissue evidence="2">Salivary glands</tissue>
    </source>
</reference>